<reference evidence="9 10" key="1">
    <citation type="submission" date="2011-08" db="EMBL/GenBank/DDBJ databases">
        <title>The genome of the obligate endobacterium of an arbuscular mycorrhizal fungus reveals an interphylum network of nutritional interactions.</title>
        <authorList>
            <person name="Ghignone S."/>
            <person name="Salvioli A."/>
            <person name="Anca I."/>
            <person name="Lumini E."/>
            <person name="Ortu G."/>
            <person name="Petiti L."/>
            <person name="Cruveiller S."/>
            <person name="Bianciotto V."/>
            <person name="Piffanelli P."/>
            <person name="Lanfranco L."/>
            <person name="Bonfante P."/>
        </authorList>
    </citation>
    <scope>NUCLEOTIDE SEQUENCE [LARGE SCALE GENOMIC DNA]</scope>
    <source>
        <strain evidence="9 10">BEG34</strain>
    </source>
</reference>
<comment type="catalytic activity">
    <reaction evidence="7">
        <text>L-threonylcarbamoyladenylate + adenosine(37) in tRNA = N(6)-L-threonylcarbamoyladenosine(37) in tRNA + AMP + H(+)</text>
        <dbReference type="Rhea" id="RHEA:37059"/>
        <dbReference type="Rhea" id="RHEA-COMP:10162"/>
        <dbReference type="Rhea" id="RHEA-COMP:10163"/>
        <dbReference type="ChEBI" id="CHEBI:15378"/>
        <dbReference type="ChEBI" id="CHEBI:73682"/>
        <dbReference type="ChEBI" id="CHEBI:74411"/>
        <dbReference type="ChEBI" id="CHEBI:74418"/>
        <dbReference type="ChEBI" id="CHEBI:456215"/>
        <dbReference type="EC" id="2.3.1.234"/>
    </reaction>
</comment>
<dbReference type="PANTHER" id="PTHR11735">
    <property type="entry name" value="TRNA N6-ADENOSINE THREONYLCARBAMOYLTRANSFERASE"/>
    <property type="match status" value="1"/>
</dbReference>
<keyword evidence="2" id="KW-0808">Transferase</keyword>
<dbReference type="GO" id="GO:0005829">
    <property type="term" value="C:cytosol"/>
    <property type="evidence" value="ECO:0007669"/>
    <property type="project" value="TreeGrafter"/>
</dbReference>
<dbReference type="CDD" id="cd24032">
    <property type="entry name" value="ASKHA_NBD_TsaB"/>
    <property type="match status" value="1"/>
</dbReference>
<keyword evidence="10" id="KW-1185">Reference proteome</keyword>
<sequence length="254" mass="27006">MSNTLLLALDTSTEYCSVALAVFPSRAFFSGLPGVTSPFRVFGLANLFIRHENTDIVSSERLLPMVREVFDEARRDLSDCAAIAFGAGPGAFTGIRTAAGAAQGLAFALQIPMIPVNTLLACAQAAHMHRSAATRVLAALDARMDEVYWGVFEWEEARANWRTVQAATVSAPEQAGAAGVFTLAGNAAAVFGARLAARASAASIDPRALPHAAPIARLGWQRLCAGYAVPAMDAQPEYVRNRVAFKTVERIAKL</sequence>
<comment type="caution">
    <text evidence="9">The sequence shown here is derived from an EMBL/GenBank/DDBJ whole genome shotgun (WGS) entry which is preliminary data.</text>
</comment>
<dbReference type="AlphaFoldDB" id="G2J8T9"/>
<dbReference type="RefSeq" id="WP_006682421.1">
    <property type="nucleotide sequence ID" value="NZ_CAFB01000038.1"/>
</dbReference>
<evidence type="ECO:0000256" key="1">
    <source>
        <dbReference type="ARBA" id="ARBA00012156"/>
    </source>
</evidence>
<evidence type="ECO:0000256" key="7">
    <source>
        <dbReference type="ARBA" id="ARBA00048117"/>
    </source>
</evidence>
<gene>
    <name evidence="9" type="ORF">CAGGBEG34_210051</name>
</gene>
<dbReference type="GO" id="GO:0002949">
    <property type="term" value="P:tRNA threonylcarbamoyladenosine modification"/>
    <property type="evidence" value="ECO:0007669"/>
    <property type="project" value="InterPro"/>
</dbReference>
<dbReference type="Proteomes" id="UP000054051">
    <property type="component" value="Unassembled WGS sequence"/>
</dbReference>
<feature type="domain" description="Gcp-like" evidence="8">
    <location>
        <begin position="59"/>
        <end position="156"/>
    </location>
</feature>
<dbReference type="EC" id="2.3.1.234" evidence="1"/>
<evidence type="ECO:0000256" key="6">
    <source>
        <dbReference type="ARBA" id="ARBA00023315"/>
    </source>
</evidence>
<dbReference type="InterPro" id="IPR022496">
    <property type="entry name" value="T6A_TsaB"/>
</dbReference>
<dbReference type="eggNOG" id="COG1214">
    <property type="taxonomic scope" value="Bacteria"/>
</dbReference>
<dbReference type="SUPFAM" id="SSF53067">
    <property type="entry name" value="Actin-like ATPase domain"/>
    <property type="match status" value="2"/>
</dbReference>
<keyword evidence="6" id="KW-0012">Acyltransferase</keyword>
<dbReference type="InterPro" id="IPR017861">
    <property type="entry name" value="KAE1/TsaD"/>
</dbReference>
<dbReference type="NCBIfam" id="TIGR03725">
    <property type="entry name" value="T6A_YeaZ"/>
    <property type="match status" value="1"/>
</dbReference>
<name>G2J8T9_9BURK</name>
<evidence type="ECO:0000259" key="8">
    <source>
        <dbReference type="Pfam" id="PF00814"/>
    </source>
</evidence>
<dbReference type="Gene3D" id="3.30.420.40">
    <property type="match status" value="2"/>
</dbReference>
<evidence type="ECO:0000256" key="2">
    <source>
        <dbReference type="ARBA" id="ARBA00022679"/>
    </source>
</evidence>
<accession>G2J8T9</accession>
<keyword evidence="3" id="KW-0819">tRNA processing</keyword>
<organism evidence="9 10">
    <name type="scientific">Candidatus Glomeribacter gigasporarum BEG34</name>
    <dbReference type="NCBI Taxonomy" id="1070319"/>
    <lineage>
        <taxon>Bacteria</taxon>
        <taxon>Pseudomonadati</taxon>
        <taxon>Pseudomonadota</taxon>
        <taxon>Betaproteobacteria</taxon>
        <taxon>Burkholderiales</taxon>
        <taxon>Burkholderiaceae</taxon>
        <taxon>Candidatus Glomeribacter</taxon>
    </lineage>
</organism>
<dbReference type="InterPro" id="IPR000905">
    <property type="entry name" value="Gcp-like_dom"/>
</dbReference>
<dbReference type="EMBL" id="CAFB01000038">
    <property type="protein sequence ID" value="CCD29186.1"/>
    <property type="molecule type" value="Genomic_DNA"/>
</dbReference>
<dbReference type="OrthoDB" id="9809995at2"/>
<dbReference type="GO" id="GO:0006508">
    <property type="term" value="P:proteolysis"/>
    <property type="evidence" value="ECO:0007669"/>
    <property type="project" value="UniProtKB-KW"/>
</dbReference>
<dbReference type="GO" id="GO:0061711">
    <property type="term" value="F:tRNA N(6)-L-threonylcarbamoyladenine synthase activity"/>
    <property type="evidence" value="ECO:0007669"/>
    <property type="project" value="UniProtKB-EC"/>
</dbReference>
<evidence type="ECO:0000256" key="5">
    <source>
        <dbReference type="ARBA" id="ARBA00023004"/>
    </source>
</evidence>
<proteinExistence type="predicted"/>
<keyword evidence="9" id="KW-0645">Protease</keyword>
<dbReference type="STRING" id="1070319.CAGGBEG34_210051"/>
<evidence type="ECO:0000313" key="9">
    <source>
        <dbReference type="EMBL" id="CCD29186.1"/>
    </source>
</evidence>
<dbReference type="GO" id="GO:0046872">
    <property type="term" value="F:metal ion binding"/>
    <property type="evidence" value="ECO:0007669"/>
    <property type="project" value="UniProtKB-KW"/>
</dbReference>
<keyword evidence="9" id="KW-0378">Hydrolase</keyword>
<dbReference type="PANTHER" id="PTHR11735:SF11">
    <property type="entry name" value="TRNA THREONYLCARBAMOYLADENOSINE BIOSYNTHESIS PROTEIN TSAB"/>
    <property type="match status" value="1"/>
</dbReference>
<dbReference type="Pfam" id="PF00814">
    <property type="entry name" value="TsaD"/>
    <property type="match status" value="1"/>
</dbReference>
<evidence type="ECO:0000256" key="3">
    <source>
        <dbReference type="ARBA" id="ARBA00022694"/>
    </source>
</evidence>
<keyword evidence="5" id="KW-0408">Iron</keyword>
<dbReference type="InterPro" id="IPR043129">
    <property type="entry name" value="ATPase_NBD"/>
</dbReference>
<dbReference type="GO" id="GO:0008233">
    <property type="term" value="F:peptidase activity"/>
    <property type="evidence" value="ECO:0007669"/>
    <property type="project" value="UniProtKB-KW"/>
</dbReference>
<evidence type="ECO:0000256" key="4">
    <source>
        <dbReference type="ARBA" id="ARBA00022723"/>
    </source>
</evidence>
<protein>
    <recommendedName>
        <fullName evidence="1">N(6)-L-threonylcarbamoyladenine synthase</fullName>
        <ecNumber evidence="1">2.3.1.234</ecNumber>
    </recommendedName>
</protein>
<evidence type="ECO:0000313" key="10">
    <source>
        <dbReference type="Proteomes" id="UP000054051"/>
    </source>
</evidence>
<dbReference type="PRINTS" id="PR00789">
    <property type="entry name" value="OSIALOPTASE"/>
</dbReference>
<keyword evidence="4" id="KW-0479">Metal-binding</keyword>